<feature type="transmembrane region" description="Helical" evidence="7">
    <location>
        <begin position="26"/>
        <end position="46"/>
    </location>
</feature>
<evidence type="ECO:0000256" key="6">
    <source>
        <dbReference type="RuleBase" id="RU003943"/>
    </source>
</evidence>
<dbReference type="OrthoDB" id="9804300at2"/>
<feature type="transmembrane region" description="Helical" evidence="7">
    <location>
        <begin position="80"/>
        <end position="97"/>
    </location>
</feature>
<dbReference type="Proteomes" id="UP000185678">
    <property type="component" value="Unassembled WGS sequence"/>
</dbReference>
<evidence type="ECO:0000256" key="5">
    <source>
        <dbReference type="ARBA" id="ARBA00023136"/>
    </source>
</evidence>
<keyword evidence="4 7" id="KW-1133">Transmembrane helix</keyword>
<evidence type="ECO:0000313" key="9">
    <source>
        <dbReference type="Proteomes" id="UP000185678"/>
    </source>
</evidence>
<keyword evidence="3 6" id="KW-0812">Transmembrane</keyword>
<dbReference type="Pfam" id="PF00950">
    <property type="entry name" value="ABC-3"/>
    <property type="match status" value="1"/>
</dbReference>
<keyword evidence="5 7" id="KW-0472">Membrane</keyword>
<protein>
    <submittedName>
        <fullName evidence="8">Zinc/manganese transport system permease protein</fullName>
    </submittedName>
</protein>
<keyword evidence="9" id="KW-1185">Reference proteome</keyword>
<dbReference type="STRING" id="80876.SAMN05421779_103594"/>
<comment type="similarity">
    <text evidence="2 6">Belongs to the ABC-3 integral membrane protein family.</text>
</comment>
<dbReference type="InterPro" id="IPR001626">
    <property type="entry name" value="ABC_TroCD"/>
</dbReference>
<evidence type="ECO:0000256" key="3">
    <source>
        <dbReference type="ARBA" id="ARBA00022692"/>
    </source>
</evidence>
<feature type="transmembrane region" description="Helical" evidence="7">
    <location>
        <begin position="262"/>
        <end position="285"/>
    </location>
</feature>
<accession>A0A1N7LWB4</accession>
<feature type="transmembrane region" description="Helical" evidence="7">
    <location>
        <begin position="234"/>
        <end position="256"/>
    </location>
</feature>
<evidence type="ECO:0000256" key="7">
    <source>
        <dbReference type="SAM" id="Phobius"/>
    </source>
</evidence>
<dbReference type="SUPFAM" id="SSF81345">
    <property type="entry name" value="ABC transporter involved in vitamin B12 uptake, BtuC"/>
    <property type="match status" value="1"/>
</dbReference>
<dbReference type="RefSeq" id="WP_076400346.1">
    <property type="nucleotide sequence ID" value="NZ_FTOA01000003.1"/>
</dbReference>
<comment type="subcellular location">
    <subcellularLocation>
        <location evidence="6">Cell membrane</location>
        <topology evidence="6">Multi-pass membrane protein</topology>
    </subcellularLocation>
    <subcellularLocation>
        <location evidence="1">Membrane</location>
        <topology evidence="1">Multi-pass membrane protein</topology>
    </subcellularLocation>
</comment>
<dbReference type="InterPro" id="IPR037294">
    <property type="entry name" value="ABC_BtuC-like"/>
</dbReference>
<dbReference type="PANTHER" id="PTHR30477">
    <property type="entry name" value="ABC-TRANSPORTER METAL-BINDING PROTEIN"/>
    <property type="match status" value="1"/>
</dbReference>
<dbReference type="Gene3D" id="1.10.3470.10">
    <property type="entry name" value="ABC transporter involved in vitamin B12 uptake, BtuC"/>
    <property type="match status" value="1"/>
</dbReference>
<dbReference type="GO" id="GO:0043190">
    <property type="term" value="C:ATP-binding cassette (ABC) transporter complex"/>
    <property type="evidence" value="ECO:0007669"/>
    <property type="project" value="InterPro"/>
</dbReference>
<dbReference type="GO" id="GO:0010043">
    <property type="term" value="P:response to zinc ion"/>
    <property type="evidence" value="ECO:0007669"/>
    <property type="project" value="TreeGrafter"/>
</dbReference>
<dbReference type="EMBL" id="FTOA01000003">
    <property type="protein sequence ID" value="SIS78094.1"/>
    <property type="molecule type" value="Genomic_DNA"/>
</dbReference>
<evidence type="ECO:0000256" key="2">
    <source>
        <dbReference type="ARBA" id="ARBA00008034"/>
    </source>
</evidence>
<evidence type="ECO:0000313" key="8">
    <source>
        <dbReference type="EMBL" id="SIS78094.1"/>
    </source>
</evidence>
<dbReference type="PANTHER" id="PTHR30477:SF13">
    <property type="entry name" value="IRON TRANSPORT SYSTEM MEMBRANE PROTEIN HI_0360-RELATED"/>
    <property type="match status" value="1"/>
</dbReference>
<proteinExistence type="inferred from homology"/>
<name>A0A1N7LWB4_9PROT</name>
<reference evidence="8 9" key="1">
    <citation type="submission" date="2017-01" db="EMBL/GenBank/DDBJ databases">
        <authorList>
            <person name="Mah S.A."/>
            <person name="Swanson W.J."/>
            <person name="Moy G.W."/>
            <person name="Vacquier V.D."/>
        </authorList>
    </citation>
    <scope>NUCLEOTIDE SEQUENCE [LARGE SCALE GENOMIC DNA]</scope>
    <source>
        <strain evidence="8 9">DSM 11589</strain>
    </source>
</reference>
<keyword evidence="6" id="KW-0813">Transport</keyword>
<feature type="transmembrane region" description="Helical" evidence="7">
    <location>
        <begin position="147"/>
        <end position="166"/>
    </location>
</feature>
<organism evidence="8 9">
    <name type="scientific">Insolitispirillum peregrinum</name>
    <dbReference type="NCBI Taxonomy" id="80876"/>
    <lineage>
        <taxon>Bacteria</taxon>
        <taxon>Pseudomonadati</taxon>
        <taxon>Pseudomonadota</taxon>
        <taxon>Alphaproteobacteria</taxon>
        <taxon>Rhodospirillales</taxon>
        <taxon>Novispirillaceae</taxon>
        <taxon>Insolitispirillum</taxon>
    </lineage>
</organism>
<gene>
    <name evidence="8" type="ORF">SAMN05421779_103594</name>
</gene>
<evidence type="ECO:0000256" key="4">
    <source>
        <dbReference type="ARBA" id="ARBA00022989"/>
    </source>
</evidence>
<sequence>MSGELWTTLQDAAVGSFGDYAFMRRALVACLALAIGCGPVGVFLVLRRMSLVGDAMSHAILPGAAIGFLLGGLSLPAMSLGGFVAGLLVALLAGLVARMTRLREDASFAAFYLISLALGVLIVTLHGSTVDLMHVLFGTILAVDDTALLLVAGISSLTVCVFALMYRPLVVECFDPGFLRAQGGGGGVIHLLFLALVVLNLVAGFQALGTLMAVGMMMLPAATARLWARQVPGLIAVAMVIAFLSGYGGLVLSFAWNLPSGPAIVLMAGVFYLISLLVGPVGGVLPRLLPRSHLEA</sequence>
<dbReference type="GO" id="GO:0055085">
    <property type="term" value="P:transmembrane transport"/>
    <property type="evidence" value="ECO:0007669"/>
    <property type="project" value="InterPro"/>
</dbReference>
<feature type="transmembrane region" description="Helical" evidence="7">
    <location>
        <begin position="109"/>
        <end position="127"/>
    </location>
</feature>
<evidence type="ECO:0000256" key="1">
    <source>
        <dbReference type="ARBA" id="ARBA00004141"/>
    </source>
</evidence>
<dbReference type="AlphaFoldDB" id="A0A1N7LWB4"/>